<feature type="domain" description="Spore germination protein N-terminal" evidence="9">
    <location>
        <begin position="50"/>
        <end position="214"/>
    </location>
</feature>
<gene>
    <name evidence="10" type="ORF">GMD78_12475</name>
</gene>
<sequence>MSFWFLFNYLLSSNFISGHLFSKREEKKTLTRSICILFFLIVVLSSCVNKEILDDVRIATAVGFELAENEELKVTAVVPNYMPDKTITNEVATETARINKEAREKLDRTKSRPYVSGKIEVLVYSKEISEKGLMPYIDSYFRDPTVGSKIFLTVTDSDIQGLLQYQYGTRDNGMYISDMIEHNINVGSLPTTNFHDFLNSYYAEGKDPFLPLIRQIDNEIKIIGNALFKDDKLVGEIPEDKLFTFKSLMDRKTSQDSITIEMDKEKYAFLHKIKSNRTFKFDNVEKTKEFTININIEGLIHEYSGGKIDKKMAEEITKKTKEQITSQAEEMIKTFQELETDPLGLGEHVRSHTKNWDSKKWYETYPNLNVTVNTKVKLTETGIIE</sequence>
<dbReference type="NCBIfam" id="TIGR02887">
    <property type="entry name" value="spore_ger_x_C"/>
    <property type="match status" value="1"/>
</dbReference>
<evidence type="ECO:0000256" key="2">
    <source>
        <dbReference type="ARBA" id="ARBA00007886"/>
    </source>
</evidence>
<reference evidence="10 11" key="1">
    <citation type="submission" date="2019-11" db="EMBL/GenBank/DDBJ databases">
        <authorList>
            <person name="Li X."/>
        </authorList>
    </citation>
    <scope>NUCLEOTIDE SEQUENCE [LARGE SCALE GENOMIC DNA]</scope>
    <source>
        <strain evidence="10 11">L9</strain>
    </source>
</reference>
<evidence type="ECO:0000313" key="11">
    <source>
        <dbReference type="Proteomes" id="UP000469125"/>
    </source>
</evidence>
<dbReference type="PANTHER" id="PTHR35789:SF1">
    <property type="entry name" value="SPORE GERMINATION PROTEIN B3"/>
    <property type="match status" value="1"/>
</dbReference>
<evidence type="ECO:0000259" key="9">
    <source>
        <dbReference type="Pfam" id="PF25198"/>
    </source>
</evidence>
<dbReference type="InterPro" id="IPR038501">
    <property type="entry name" value="Spore_GerAC_C_sf"/>
</dbReference>
<proteinExistence type="inferred from homology"/>
<keyword evidence="6" id="KW-0564">Palmitate</keyword>
<dbReference type="Gene3D" id="3.30.300.210">
    <property type="entry name" value="Nutrient germinant receptor protein C, domain 3"/>
    <property type="match status" value="1"/>
</dbReference>
<evidence type="ECO:0000256" key="7">
    <source>
        <dbReference type="ARBA" id="ARBA00023288"/>
    </source>
</evidence>
<feature type="domain" description="Spore germination GerAC-like C-terminal" evidence="8">
    <location>
        <begin position="224"/>
        <end position="382"/>
    </location>
</feature>
<dbReference type="Pfam" id="PF25198">
    <property type="entry name" value="Spore_GerAC_N"/>
    <property type="match status" value="1"/>
</dbReference>
<comment type="similarity">
    <text evidence="2">Belongs to the GerABKC lipoprotein family.</text>
</comment>
<dbReference type="GO" id="GO:0016020">
    <property type="term" value="C:membrane"/>
    <property type="evidence" value="ECO:0007669"/>
    <property type="project" value="UniProtKB-SubCell"/>
</dbReference>
<evidence type="ECO:0000256" key="6">
    <source>
        <dbReference type="ARBA" id="ARBA00023139"/>
    </source>
</evidence>
<dbReference type="EMBL" id="WOCA01000009">
    <property type="protein sequence ID" value="MUK89189.1"/>
    <property type="molecule type" value="Genomic_DNA"/>
</dbReference>
<dbReference type="AlphaFoldDB" id="A0A6N8FN44"/>
<dbReference type="PANTHER" id="PTHR35789">
    <property type="entry name" value="SPORE GERMINATION PROTEIN B3"/>
    <property type="match status" value="1"/>
</dbReference>
<dbReference type="Pfam" id="PF05504">
    <property type="entry name" value="Spore_GerAC"/>
    <property type="match status" value="1"/>
</dbReference>
<dbReference type="InterPro" id="IPR057336">
    <property type="entry name" value="GerAC_N"/>
</dbReference>
<name>A0A6N8FN44_9BACI</name>
<comment type="caution">
    <text evidence="10">The sequence shown here is derived from an EMBL/GenBank/DDBJ whole genome shotgun (WGS) entry which is preliminary data.</text>
</comment>
<keyword evidence="11" id="KW-1185">Reference proteome</keyword>
<keyword evidence="7" id="KW-0449">Lipoprotein</keyword>
<keyword evidence="3" id="KW-0309">Germination</keyword>
<protein>
    <submittedName>
        <fullName evidence="10">Ger(X)C family spore germination protein</fullName>
    </submittedName>
</protein>
<evidence type="ECO:0000259" key="8">
    <source>
        <dbReference type="Pfam" id="PF05504"/>
    </source>
</evidence>
<evidence type="ECO:0000256" key="1">
    <source>
        <dbReference type="ARBA" id="ARBA00004635"/>
    </source>
</evidence>
<dbReference type="InterPro" id="IPR008844">
    <property type="entry name" value="Spore_GerAC-like"/>
</dbReference>
<evidence type="ECO:0000256" key="3">
    <source>
        <dbReference type="ARBA" id="ARBA00022544"/>
    </source>
</evidence>
<keyword evidence="5" id="KW-0472">Membrane</keyword>
<evidence type="ECO:0000313" key="10">
    <source>
        <dbReference type="EMBL" id="MUK89189.1"/>
    </source>
</evidence>
<dbReference type="Proteomes" id="UP000469125">
    <property type="component" value="Unassembled WGS sequence"/>
</dbReference>
<dbReference type="GO" id="GO:0009847">
    <property type="term" value="P:spore germination"/>
    <property type="evidence" value="ECO:0007669"/>
    <property type="project" value="InterPro"/>
</dbReference>
<organism evidence="10 11">
    <name type="scientific">Ornithinibacillus caprae</name>
    <dbReference type="NCBI Taxonomy" id="2678566"/>
    <lineage>
        <taxon>Bacteria</taxon>
        <taxon>Bacillati</taxon>
        <taxon>Bacillota</taxon>
        <taxon>Bacilli</taxon>
        <taxon>Bacillales</taxon>
        <taxon>Bacillaceae</taxon>
        <taxon>Ornithinibacillus</taxon>
    </lineage>
</organism>
<keyword evidence="4" id="KW-0732">Signal</keyword>
<evidence type="ECO:0000256" key="4">
    <source>
        <dbReference type="ARBA" id="ARBA00022729"/>
    </source>
</evidence>
<accession>A0A6N8FN44</accession>
<comment type="subcellular location">
    <subcellularLocation>
        <location evidence="1">Membrane</location>
        <topology evidence="1">Lipid-anchor</topology>
    </subcellularLocation>
</comment>
<dbReference type="InterPro" id="IPR046953">
    <property type="entry name" value="Spore_GerAC-like_C"/>
</dbReference>
<evidence type="ECO:0000256" key="5">
    <source>
        <dbReference type="ARBA" id="ARBA00023136"/>
    </source>
</evidence>